<feature type="region of interest" description="Disordered" evidence="1">
    <location>
        <begin position="103"/>
        <end position="132"/>
    </location>
</feature>
<sequence length="132" mass="14537">MPGWPRRAHARCVCARARALCDSVSVTTCDKPGRPQPRATSCWIIERAVQLFHPLLVLRLPPRASHRSHHVHHLSCCPPAPVLPCSMRAWRMARKMRLVPLPGYQTGRHATRGGDPGGGGGRGLAPWSPNLH</sequence>
<organism evidence="2 3">
    <name type="scientific">Panicum virgatum</name>
    <name type="common">Blackwell switchgrass</name>
    <dbReference type="NCBI Taxonomy" id="38727"/>
    <lineage>
        <taxon>Eukaryota</taxon>
        <taxon>Viridiplantae</taxon>
        <taxon>Streptophyta</taxon>
        <taxon>Embryophyta</taxon>
        <taxon>Tracheophyta</taxon>
        <taxon>Spermatophyta</taxon>
        <taxon>Magnoliopsida</taxon>
        <taxon>Liliopsida</taxon>
        <taxon>Poales</taxon>
        <taxon>Poaceae</taxon>
        <taxon>PACMAD clade</taxon>
        <taxon>Panicoideae</taxon>
        <taxon>Panicodae</taxon>
        <taxon>Paniceae</taxon>
        <taxon>Panicinae</taxon>
        <taxon>Panicum</taxon>
        <taxon>Panicum sect. Hiantes</taxon>
    </lineage>
</organism>
<accession>A0A8T0N9G3</accession>
<evidence type="ECO:0000313" key="2">
    <source>
        <dbReference type="EMBL" id="KAG2543674.1"/>
    </source>
</evidence>
<comment type="caution">
    <text evidence="2">The sequence shown here is derived from an EMBL/GenBank/DDBJ whole genome shotgun (WGS) entry which is preliminary data.</text>
</comment>
<name>A0A8T0N9G3_PANVG</name>
<evidence type="ECO:0000313" key="3">
    <source>
        <dbReference type="Proteomes" id="UP000823388"/>
    </source>
</evidence>
<dbReference type="AlphaFoldDB" id="A0A8T0N9G3"/>
<feature type="compositionally biased region" description="Gly residues" evidence="1">
    <location>
        <begin position="114"/>
        <end position="123"/>
    </location>
</feature>
<protein>
    <submittedName>
        <fullName evidence="2">Uncharacterized protein</fullName>
    </submittedName>
</protein>
<evidence type="ECO:0000256" key="1">
    <source>
        <dbReference type="SAM" id="MobiDB-lite"/>
    </source>
</evidence>
<keyword evidence="3" id="KW-1185">Reference proteome</keyword>
<reference evidence="2" key="1">
    <citation type="submission" date="2020-05" db="EMBL/GenBank/DDBJ databases">
        <title>WGS assembly of Panicum virgatum.</title>
        <authorList>
            <person name="Lovell J.T."/>
            <person name="Jenkins J."/>
            <person name="Shu S."/>
            <person name="Juenger T.E."/>
            <person name="Schmutz J."/>
        </authorList>
    </citation>
    <scope>NUCLEOTIDE SEQUENCE</scope>
    <source>
        <strain evidence="2">AP13</strain>
    </source>
</reference>
<dbReference type="Proteomes" id="UP000823388">
    <property type="component" value="Chromosome 9N"/>
</dbReference>
<gene>
    <name evidence="2" type="ORF">PVAP13_9NG765877</name>
</gene>
<dbReference type="EMBL" id="CM029054">
    <property type="protein sequence ID" value="KAG2543674.1"/>
    <property type="molecule type" value="Genomic_DNA"/>
</dbReference>
<proteinExistence type="predicted"/>